<dbReference type="Pfam" id="PF00534">
    <property type="entry name" value="Glycos_transf_1"/>
    <property type="match status" value="1"/>
</dbReference>
<accession>A0A7T5UIG7</accession>
<dbReference type="Proteomes" id="UP000595362">
    <property type="component" value="Chromosome"/>
</dbReference>
<dbReference type="InterPro" id="IPR001296">
    <property type="entry name" value="Glyco_trans_1"/>
</dbReference>
<dbReference type="GO" id="GO:0016757">
    <property type="term" value="F:glycosyltransferase activity"/>
    <property type="evidence" value="ECO:0007669"/>
    <property type="project" value="InterPro"/>
</dbReference>
<protein>
    <submittedName>
        <fullName evidence="3">Glycosyltransferase</fullName>
    </submittedName>
</protein>
<gene>
    <name evidence="3" type="ORF">HYS17_02580</name>
</gene>
<feature type="domain" description="Glycosyltransferase subfamily 4-like N-terminal" evidence="2">
    <location>
        <begin position="13"/>
        <end position="157"/>
    </location>
</feature>
<feature type="domain" description="Glycosyl transferase family 1" evidence="1">
    <location>
        <begin position="164"/>
        <end position="325"/>
    </location>
</feature>
<evidence type="ECO:0000259" key="2">
    <source>
        <dbReference type="Pfam" id="PF13439"/>
    </source>
</evidence>
<dbReference type="Pfam" id="PF13439">
    <property type="entry name" value="Glyco_transf_4"/>
    <property type="match status" value="1"/>
</dbReference>
<dbReference type="InterPro" id="IPR028098">
    <property type="entry name" value="Glyco_trans_4-like_N"/>
</dbReference>
<name>A0A7T5UIG7_9BACT</name>
<reference evidence="3 4" key="1">
    <citation type="submission" date="2020-07" db="EMBL/GenBank/DDBJ databases">
        <title>Huge and variable diversity of episymbiotic CPR bacteria and DPANN archaea in groundwater ecosystems.</title>
        <authorList>
            <person name="He C.Y."/>
            <person name="Keren R."/>
            <person name="Whittaker M."/>
            <person name="Farag I.F."/>
            <person name="Doudna J."/>
            <person name="Cate J.H.D."/>
            <person name="Banfield J.F."/>
        </authorList>
    </citation>
    <scope>NUCLEOTIDE SEQUENCE [LARGE SCALE GENOMIC DNA]</scope>
    <source>
        <strain evidence="3">NC_groundwater_70_Ag_B-0.1um_54_66</strain>
    </source>
</reference>
<dbReference type="SUPFAM" id="SSF53756">
    <property type="entry name" value="UDP-Glycosyltransferase/glycogen phosphorylase"/>
    <property type="match status" value="1"/>
</dbReference>
<dbReference type="AlphaFoldDB" id="A0A7T5UIG7"/>
<sequence length="356" mass="39663">MKILQVMAGAAQGGAETAFVDMCIALHEAGEEIEVVTRKNPARQARLQAAGLKVHILPFGGVVDIFTTLRMRKIIREFKPHIIQTWMSRAAQRTPRWSTSEGIPRYLVVSRLGGYYKAAHFAQTDYYSTITPDIRRHLIEAGIPENKIRHINNFAELEPVGQPVDRAALNTPPDAPLLLALGRLHQAKAMDVLLRAVSRVPGAYLWIAGDGPDRAALEAECTRLGLDDRVRFLGWRDDRAALFATADICVFPSRYEPFGTVFVQAWAQRVPLVTTASDGPRQYVRDGEDGLMVPVDDIEGLAAAIQRVVADPDLRARLTENGYRRYQAEFTKSQTVAAYLGYYHDILKREGLTAQI</sequence>
<evidence type="ECO:0000313" key="3">
    <source>
        <dbReference type="EMBL" id="QQG36678.1"/>
    </source>
</evidence>
<dbReference type="Gene3D" id="3.40.50.2000">
    <property type="entry name" value="Glycogen Phosphorylase B"/>
    <property type="match status" value="2"/>
</dbReference>
<dbReference type="PANTHER" id="PTHR12526:SF630">
    <property type="entry name" value="GLYCOSYLTRANSFERASE"/>
    <property type="match status" value="1"/>
</dbReference>
<keyword evidence="3" id="KW-0808">Transferase</keyword>
<dbReference type="PANTHER" id="PTHR12526">
    <property type="entry name" value="GLYCOSYLTRANSFERASE"/>
    <property type="match status" value="1"/>
</dbReference>
<dbReference type="EMBL" id="CP066681">
    <property type="protein sequence ID" value="QQG36678.1"/>
    <property type="molecule type" value="Genomic_DNA"/>
</dbReference>
<organism evidence="3 4">
    <name type="scientific">Micavibrio aeruginosavorus</name>
    <dbReference type="NCBI Taxonomy" id="349221"/>
    <lineage>
        <taxon>Bacteria</taxon>
        <taxon>Pseudomonadati</taxon>
        <taxon>Bdellovibrionota</taxon>
        <taxon>Bdellovibrionia</taxon>
        <taxon>Bdellovibrionales</taxon>
        <taxon>Pseudobdellovibrionaceae</taxon>
        <taxon>Micavibrio</taxon>
    </lineage>
</organism>
<dbReference type="CDD" id="cd03811">
    <property type="entry name" value="GT4_GT28_WabH-like"/>
    <property type="match status" value="1"/>
</dbReference>
<proteinExistence type="predicted"/>
<evidence type="ECO:0000259" key="1">
    <source>
        <dbReference type="Pfam" id="PF00534"/>
    </source>
</evidence>
<evidence type="ECO:0000313" key="4">
    <source>
        <dbReference type="Proteomes" id="UP000595362"/>
    </source>
</evidence>